<dbReference type="EMBL" id="BMDI01000001">
    <property type="protein sequence ID" value="GGI19116.1"/>
    <property type="molecule type" value="Genomic_DNA"/>
</dbReference>
<dbReference type="Proteomes" id="UP000642180">
    <property type="component" value="Unassembled WGS sequence"/>
</dbReference>
<dbReference type="RefSeq" id="WP_188380848.1">
    <property type="nucleotide sequence ID" value="NZ_BMDI01000001.1"/>
</dbReference>
<comment type="caution">
    <text evidence="2">The sequence shown here is derived from an EMBL/GenBank/DDBJ whole genome shotgun (WGS) entry which is preliminary data.</text>
</comment>
<keyword evidence="3" id="KW-1185">Reference proteome</keyword>
<feature type="chain" id="PRO_5035243379" description="Lipoprotein" evidence="1">
    <location>
        <begin position="18"/>
        <end position="185"/>
    </location>
</feature>
<name>A0A8J3F2X7_9BURK</name>
<proteinExistence type="predicted"/>
<sequence length="185" mass="20188">MKSLAILGLALCLTACGSGDDLAIGSKTNSSQIAPKAGEFAFTPKEFVDAFNTAARNFNKPFHINTVEIRRGAVHDYFQQVFDTGVSITASVSKDTGYITTITALVRRDGGQADREIVFSLSKLVTAATNPNMSREKIADMVNAMLQESSPTADAKMFPQRFMNHVRYALRNDSGVGYWWIANPV</sequence>
<keyword evidence="1" id="KW-0732">Signal</keyword>
<accession>A0A8J3F2X7</accession>
<feature type="signal peptide" evidence="1">
    <location>
        <begin position="1"/>
        <end position="17"/>
    </location>
</feature>
<dbReference type="AlphaFoldDB" id="A0A8J3F2X7"/>
<protein>
    <recommendedName>
        <fullName evidence="4">Lipoprotein</fullName>
    </recommendedName>
</protein>
<reference evidence="3" key="1">
    <citation type="journal article" date="2019" name="Int. J. Syst. Evol. Microbiol.">
        <title>The Global Catalogue of Microorganisms (GCM) 10K type strain sequencing project: providing services to taxonomists for standard genome sequencing and annotation.</title>
        <authorList>
            <consortium name="The Broad Institute Genomics Platform"/>
            <consortium name="The Broad Institute Genome Sequencing Center for Infectious Disease"/>
            <person name="Wu L."/>
            <person name="Ma J."/>
        </authorList>
    </citation>
    <scope>NUCLEOTIDE SEQUENCE [LARGE SCALE GENOMIC DNA]</scope>
    <source>
        <strain evidence="3">CCM 2767</strain>
    </source>
</reference>
<evidence type="ECO:0000313" key="2">
    <source>
        <dbReference type="EMBL" id="GGI19116.1"/>
    </source>
</evidence>
<evidence type="ECO:0000256" key="1">
    <source>
        <dbReference type="SAM" id="SignalP"/>
    </source>
</evidence>
<gene>
    <name evidence="2" type="ORF">GCM10008066_17470</name>
</gene>
<evidence type="ECO:0008006" key="4">
    <source>
        <dbReference type="Google" id="ProtNLM"/>
    </source>
</evidence>
<evidence type="ECO:0000313" key="3">
    <source>
        <dbReference type="Proteomes" id="UP000642180"/>
    </source>
</evidence>
<organism evidence="2 3">
    <name type="scientific">Oxalicibacterium faecigallinarum</name>
    <dbReference type="NCBI Taxonomy" id="573741"/>
    <lineage>
        <taxon>Bacteria</taxon>
        <taxon>Pseudomonadati</taxon>
        <taxon>Pseudomonadota</taxon>
        <taxon>Betaproteobacteria</taxon>
        <taxon>Burkholderiales</taxon>
        <taxon>Oxalobacteraceae</taxon>
        <taxon>Oxalicibacterium</taxon>
    </lineage>
</organism>